<keyword evidence="7" id="KW-0812">Transmembrane</keyword>
<dbReference type="GO" id="GO:0006508">
    <property type="term" value="P:proteolysis"/>
    <property type="evidence" value="ECO:0007669"/>
    <property type="project" value="UniProtKB-KW"/>
</dbReference>
<dbReference type="Pfam" id="PF01435">
    <property type="entry name" value="Peptidase_M48"/>
    <property type="match status" value="1"/>
</dbReference>
<evidence type="ECO:0000313" key="10">
    <source>
        <dbReference type="Proteomes" id="UP000214646"/>
    </source>
</evidence>
<evidence type="ECO:0000259" key="8">
    <source>
        <dbReference type="Pfam" id="PF01435"/>
    </source>
</evidence>
<dbReference type="GO" id="GO:0004222">
    <property type="term" value="F:metalloendopeptidase activity"/>
    <property type="evidence" value="ECO:0007669"/>
    <property type="project" value="InterPro"/>
</dbReference>
<dbReference type="CDD" id="cd07345">
    <property type="entry name" value="M48A_Ste24p-like"/>
    <property type="match status" value="1"/>
</dbReference>
<keyword evidence="3 6" id="KW-0378">Hydrolase</keyword>
<evidence type="ECO:0000256" key="5">
    <source>
        <dbReference type="ARBA" id="ARBA00023049"/>
    </source>
</evidence>
<keyword evidence="1 6" id="KW-0645">Protease</keyword>
<name>A0A225E5H7_9BACT</name>
<feature type="transmembrane region" description="Helical" evidence="7">
    <location>
        <begin position="6"/>
        <end position="25"/>
    </location>
</feature>
<proteinExistence type="inferred from homology"/>
<evidence type="ECO:0000256" key="4">
    <source>
        <dbReference type="ARBA" id="ARBA00022833"/>
    </source>
</evidence>
<keyword evidence="7" id="KW-0472">Membrane</keyword>
<comment type="cofactor">
    <cofactor evidence="6">
        <name>Zn(2+)</name>
        <dbReference type="ChEBI" id="CHEBI:29105"/>
    </cofactor>
    <text evidence="6">Binds 1 zinc ion per subunit.</text>
</comment>
<feature type="transmembrane region" description="Helical" evidence="7">
    <location>
        <begin position="192"/>
        <end position="212"/>
    </location>
</feature>
<accession>A0A225E5H7</accession>
<comment type="similarity">
    <text evidence="6">Belongs to the peptidase M48 family.</text>
</comment>
<keyword evidence="10" id="KW-1185">Reference proteome</keyword>
<feature type="domain" description="Peptidase M48" evidence="8">
    <location>
        <begin position="252"/>
        <end position="375"/>
    </location>
</feature>
<evidence type="ECO:0000256" key="1">
    <source>
        <dbReference type="ARBA" id="ARBA00022670"/>
    </source>
</evidence>
<dbReference type="EMBL" id="NIDE01000002">
    <property type="protein sequence ID" value="OWK45356.1"/>
    <property type="molecule type" value="Genomic_DNA"/>
</dbReference>
<feature type="transmembrane region" description="Helical" evidence="7">
    <location>
        <begin position="45"/>
        <end position="65"/>
    </location>
</feature>
<dbReference type="InterPro" id="IPR001915">
    <property type="entry name" value="Peptidase_M48"/>
</dbReference>
<evidence type="ECO:0000256" key="2">
    <source>
        <dbReference type="ARBA" id="ARBA00022723"/>
    </source>
</evidence>
<evidence type="ECO:0000256" key="7">
    <source>
        <dbReference type="SAM" id="Phobius"/>
    </source>
</evidence>
<organism evidence="9 10">
    <name type="scientific">Fimbriiglobus ruber</name>
    <dbReference type="NCBI Taxonomy" id="1908690"/>
    <lineage>
        <taxon>Bacteria</taxon>
        <taxon>Pseudomonadati</taxon>
        <taxon>Planctomycetota</taxon>
        <taxon>Planctomycetia</taxon>
        <taxon>Gemmatales</taxon>
        <taxon>Gemmataceae</taxon>
        <taxon>Fimbriiglobus</taxon>
    </lineage>
</organism>
<evidence type="ECO:0000256" key="6">
    <source>
        <dbReference type="RuleBase" id="RU003983"/>
    </source>
</evidence>
<feature type="transmembrane region" description="Helical" evidence="7">
    <location>
        <begin position="299"/>
        <end position="319"/>
    </location>
</feature>
<comment type="caution">
    <text evidence="9">The sequence shown here is derived from an EMBL/GenBank/DDBJ whole genome shotgun (WGS) entry which is preliminary data.</text>
</comment>
<feature type="transmembrane region" description="Helical" evidence="7">
    <location>
        <begin position="109"/>
        <end position="129"/>
    </location>
</feature>
<dbReference type="GO" id="GO:0046872">
    <property type="term" value="F:metal ion binding"/>
    <property type="evidence" value="ECO:0007669"/>
    <property type="project" value="UniProtKB-KW"/>
</dbReference>
<sequence>MLTALVTAVPILAATILGGWVVRALEHGPERRRQVLARYLRFRRLFVFGNLAAAAVAVGGCGWGATVWKTLEVDISPVRAAVDSHLNPGTSAPTADGQPVRVLFPGAELLVPAPYFLILFAGWVVFYPAERALHRTSPSVRDSQNPTAFWGPGEYLGFHLRQFALMIALPIGLFVAQQSLARVTPDLVRSGWFQVASFIGAGVIFVLLPRAVKPLLGLKPLPPGPTRDRLEATARRLNFRYTELLLWPTRGAMANAMVLGVVPWARYVVFTDRLLDQLAPDELDAVLGHEVGHVRHLHIPFYAAFFMLSATVASVAAEAGARALTAAGWELPEGADEFVALPVVAMAAYVFVVFGLLSRRCERQADVFGCRAGSCTVPDCTGHTADTVLVPAGRGCAGAGRWHSSGRSTGWPS</sequence>
<feature type="transmembrane region" description="Helical" evidence="7">
    <location>
        <begin position="163"/>
        <end position="180"/>
    </location>
</feature>
<keyword evidence="5 6" id="KW-0482">Metalloprotease</keyword>
<dbReference type="AlphaFoldDB" id="A0A225E5H7"/>
<keyword evidence="4 6" id="KW-0862">Zinc</keyword>
<evidence type="ECO:0000313" key="9">
    <source>
        <dbReference type="EMBL" id="OWK45356.1"/>
    </source>
</evidence>
<dbReference type="PANTHER" id="PTHR10120">
    <property type="entry name" value="CAAX PRENYL PROTEASE 1"/>
    <property type="match status" value="1"/>
</dbReference>
<keyword evidence="2" id="KW-0479">Metal-binding</keyword>
<dbReference type="Gene3D" id="3.30.2010.10">
    <property type="entry name" value="Metalloproteases ('zincins'), catalytic domain"/>
    <property type="match status" value="1"/>
</dbReference>
<gene>
    <name evidence="9" type="ORF">FRUB_01687</name>
</gene>
<protein>
    <submittedName>
        <fullName evidence="9">Zn-dependent protease with chaperone function</fullName>
    </submittedName>
</protein>
<keyword evidence="7" id="KW-1133">Transmembrane helix</keyword>
<reference evidence="10" key="1">
    <citation type="submission" date="2017-06" db="EMBL/GenBank/DDBJ databases">
        <title>Genome analysis of Fimbriiglobus ruber SP5, the first member of the order Planctomycetales with confirmed chitinolytic capability.</title>
        <authorList>
            <person name="Ravin N.V."/>
            <person name="Rakitin A.L."/>
            <person name="Ivanova A.A."/>
            <person name="Beletsky A.V."/>
            <person name="Kulichevskaya I.S."/>
            <person name="Mardanov A.V."/>
            <person name="Dedysh S.N."/>
        </authorList>
    </citation>
    <scope>NUCLEOTIDE SEQUENCE [LARGE SCALE GENOMIC DNA]</scope>
    <source>
        <strain evidence="10">SP5</strain>
    </source>
</reference>
<feature type="transmembrane region" description="Helical" evidence="7">
    <location>
        <begin position="339"/>
        <end position="357"/>
    </location>
</feature>
<dbReference type="Proteomes" id="UP000214646">
    <property type="component" value="Unassembled WGS sequence"/>
</dbReference>
<evidence type="ECO:0000256" key="3">
    <source>
        <dbReference type="ARBA" id="ARBA00022801"/>
    </source>
</evidence>